<accession>A0A8H4QW61</accession>
<comment type="caution">
    <text evidence="3">The sequence shown here is derived from an EMBL/GenBank/DDBJ whole genome shotgun (WGS) entry which is preliminary data.</text>
</comment>
<keyword evidence="2" id="KW-1133">Transmembrane helix</keyword>
<gene>
    <name evidence="3" type="ORF">D9613_006336</name>
</gene>
<evidence type="ECO:0000256" key="2">
    <source>
        <dbReference type="SAM" id="Phobius"/>
    </source>
</evidence>
<feature type="region of interest" description="Disordered" evidence="1">
    <location>
        <begin position="240"/>
        <end position="267"/>
    </location>
</feature>
<proteinExistence type="predicted"/>
<keyword evidence="2" id="KW-0472">Membrane</keyword>
<keyword evidence="4" id="KW-1185">Reference proteome</keyword>
<evidence type="ECO:0000313" key="4">
    <source>
        <dbReference type="Proteomes" id="UP000521872"/>
    </source>
</evidence>
<feature type="transmembrane region" description="Helical" evidence="2">
    <location>
        <begin position="275"/>
        <end position="297"/>
    </location>
</feature>
<name>A0A8H4QW61_9AGAR</name>
<keyword evidence="2" id="KW-0812">Transmembrane</keyword>
<feature type="transmembrane region" description="Helical" evidence="2">
    <location>
        <begin position="12"/>
        <end position="31"/>
    </location>
</feature>
<organism evidence="3 4">
    <name type="scientific">Agrocybe pediades</name>
    <dbReference type="NCBI Taxonomy" id="84607"/>
    <lineage>
        <taxon>Eukaryota</taxon>
        <taxon>Fungi</taxon>
        <taxon>Dikarya</taxon>
        <taxon>Basidiomycota</taxon>
        <taxon>Agaricomycotina</taxon>
        <taxon>Agaricomycetes</taxon>
        <taxon>Agaricomycetidae</taxon>
        <taxon>Agaricales</taxon>
        <taxon>Agaricineae</taxon>
        <taxon>Strophariaceae</taxon>
        <taxon>Agrocybe</taxon>
    </lineage>
</organism>
<dbReference type="AlphaFoldDB" id="A0A8H4QW61"/>
<evidence type="ECO:0000313" key="3">
    <source>
        <dbReference type="EMBL" id="KAF4617770.1"/>
    </source>
</evidence>
<feature type="compositionally biased region" description="Low complexity" evidence="1">
    <location>
        <begin position="240"/>
        <end position="260"/>
    </location>
</feature>
<evidence type="ECO:0000256" key="1">
    <source>
        <dbReference type="SAM" id="MobiDB-lite"/>
    </source>
</evidence>
<protein>
    <submittedName>
        <fullName evidence="3">Uncharacterized protein</fullName>
    </submittedName>
</protein>
<reference evidence="3 4" key="1">
    <citation type="submission" date="2019-12" db="EMBL/GenBank/DDBJ databases">
        <authorList>
            <person name="Floudas D."/>
            <person name="Bentzer J."/>
            <person name="Ahren D."/>
            <person name="Johansson T."/>
            <person name="Persson P."/>
            <person name="Tunlid A."/>
        </authorList>
    </citation>
    <scope>NUCLEOTIDE SEQUENCE [LARGE SCALE GENOMIC DNA]</scope>
    <source>
        <strain evidence="3 4">CBS 102.39</strain>
    </source>
</reference>
<sequence>MTAILIQPPPRVVSLTWLFSTPFFIFPFTLFHRALCEWCLFWTFLYILPLSLSEFNRVIMSVQIIQIDDQNPAFSYSPGDWTLGGSGNEFMNTTMRTVKLGASMRISFVGKSASPVLVSVGLTDLRGILGRKISVYGSLGPSSKFGKTPTSLFSIDDGRAVQFIGTQDEDISLYQQKFYESPDLELAPHVLLATISDVPSDIASFVVDYAEITNPGSLDPSSSSAGSLSSSSFASATSIQTSPSVLSSPTDDTTPTSPTSNAQDGRPTHSLNAHVSIIVGAVLGFFIVILLLVALLVRFRRRGRSGTTSDKETNESSSPVASSYEVHNVVPFVSDGMIHSYFPSTSRSSGSAGHDWNRFRPPAFGHAVSATNGVLLTQHSKSDGGRHYIYEDPPDYYDSLR</sequence>
<dbReference type="EMBL" id="JAACJL010000030">
    <property type="protein sequence ID" value="KAF4617770.1"/>
    <property type="molecule type" value="Genomic_DNA"/>
</dbReference>
<dbReference type="Proteomes" id="UP000521872">
    <property type="component" value="Unassembled WGS sequence"/>
</dbReference>